<accession>A0A9N9BRN9</accession>
<sequence>MSRMAQGLGRRPTKQQVLGAVKKIINIFKNLSADEVLVAKEKGKNAVLDEKLLAEMIKLTAEGSEILLKNFSPEELESFADTGPSALAKNGEKINQVLQRSGMEEEFDNSNISSAEEQSIIQKLSSPRQLSGTGNSSENTGTGLTFLSPANAFGSIKVGPDSLSEEQF</sequence>
<dbReference type="EMBL" id="CAJVPJ010001136">
    <property type="protein sequence ID" value="CAG8577350.1"/>
    <property type="molecule type" value="Genomic_DNA"/>
</dbReference>
<evidence type="ECO:0000256" key="1">
    <source>
        <dbReference type="SAM" id="MobiDB-lite"/>
    </source>
</evidence>
<proteinExistence type="predicted"/>
<feature type="region of interest" description="Disordered" evidence="1">
    <location>
        <begin position="123"/>
        <end position="144"/>
    </location>
</feature>
<dbReference type="Proteomes" id="UP000789572">
    <property type="component" value="Unassembled WGS sequence"/>
</dbReference>
<dbReference type="AlphaFoldDB" id="A0A9N9BRN9"/>
<gene>
    <name evidence="2" type="ORF">POCULU_LOCUS6306</name>
</gene>
<reference evidence="2" key="1">
    <citation type="submission" date="2021-06" db="EMBL/GenBank/DDBJ databases">
        <authorList>
            <person name="Kallberg Y."/>
            <person name="Tangrot J."/>
            <person name="Rosling A."/>
        </authorList>
    </citation>
    <scope>NUCLEOTIDE SEQUENCE</scope>
    <source>
        <strain evidence="2">IA702</strain>
    </source>
</reference>
<keyword evidence="3" id="KW-1185">Reference proteome</keyword>
<protein>
    <submittedName>
        <fullName evidence="2">1604_t:CDS:1</fullName>
    </submittedName>
</protein>
<dbReference type="OrthoDB" id="10338846at2759"/>
<feature type="compositionally biased region" description="Low complexity" evidence="1">
    <location>
        <begin position="130"/>
        <end position="144"/>
    </location>
</feature>
<evidence type="ECO:0000313" key="3">
    <source>
        <dbReference type="Proteomes" id="UP000789572"/>
    </source>
</evidence>
<comment type="caution">
    <text evidence="2">The sequence shown here is derived from an EMBL/GenBank/DDBJ whole genome shotgun (WGS) entry which is preliminary data.</text>
</comment>
<evidence type="ECO:0000313" key="2">
    <source>
        <dbReference type="EMBL" id="CAG8577350.1"/>
    </source>
</evidence>
<name>A0A9N9BRN9_9GLOM</name>
<organism evidence="2 3">
    <name type="scientific">Paraglomus occultum</name>
    <dbReference type="NCBI Taxonomy" id="144539"/>
    <lineage>
        <taxon>Eukaryota</taxon>
        <taxon>Fungi</taxon>
        <taxon>Fungi incertae sedis</taxon>
        <taxon>Mucoromycota</taxon>
        <taxon>Glomeromycotina</taxon>
        <taxon>Glomeromycetes</taxon>
        <taxon>Paraglomerales</taxon>
        <taxon>Paraglomeraceae</taxon>
        <taxon>Paraglomus</taxon>
    </lineage>
</organism>